<dbReference type="Proteomes" id="UP000186817">
    <property type="component" value="Unassembled WGS sequence"/>
</dbReference>
<sequence>MKRVAETPLDVIEEDAKDSHDPVIPDEVEMGLQDDDAEPRVADMDVE</sequence>
<keyword evidence="3" id="KW-1185">Reference proteome</keyword>
<dbReference type="EMBL" id="LSRX01002653">
    <property type="protein sequence ID" value="OLP75247.1"/>
    <property type="molecule type" value="Genomic_DNA"/>
</dbReference>
<dbReference type="AlphaFoldDB" id="A0A1Q9BX26"/>
<evidence type="ECO:0000313" key="2">
    <source>
        <dbReference type="EMBL" id="OLP75247.1"/>
    </source>
</evidence>
<gene>
    <name evidence="2" type="ORF">AK812_SmicGene44991</name>
</gene>
<dbReference type="OrthoDB" id="10271214at2759"/>
<feature type="non-terminal residue" evidence="2">
    <location>
        <position position="47"/>
    </location>
</feature>
<evidence type="ECO:0000313" key="3">
    <source>
        <dbReference type="Proteomes" id="UP000186817"/>
    </source>
</evidence>
<organism evidence="2 3">
    <name type="scientific">Symbiodinium microadriaticum</name>
    <name type="common">Dinoflagellate</name>
    <name type="synonym">Zooxanthella microadriatica</name>
    <dbReference type="NCBI Taxonomy" id="2951"/>
    <lineage>
        <taxon>Eukaryota</taxon>
        <taxon>Sar</taxon>
        <taxon>Alveolata</taxon>
        <taxon>Dinophyceae</taxon>
        <taxon>Suessiales</taxon>
        <taxon>Symbiodiniaceae</taxon>
        <taxon>Symbiodinium</taxon>
    </lineage>
</organism>
<accession>A0A1Q9BX26</accession>
<comment type="caution">
    <text evidence="2">The sequence shown here is derived from an EMBL/GenBank/DDBJ whole genome shotgun (WGS) entry which is preliminary data.</text>
</comment>
<name>A0A1Q9BX26_SYMMI</name>
<reference evidence="2 3" key="1">
    <citation type="submission" date="2016-02" db="EMBL/GenBank/DDBJ databases">
        <title>Genome analysis of coral dinoflagellate symbionts highlights evolutionary adaptations to a symbiotic lifestyle.</title>
        <authorList>
            <person name="Aranda M."/>
            <person name="Li Y."/>
            <person name="Liew Y.J."/>
            <person name="Baumgarten S."/>
            <person name="Simakov O."/>
            <person name="Wilson M."/>
            <person name="Piel J."/>
            <person name="Ashoor H."/>
            <person name="Bougouffa S."/>
            <person name="Bajic V.B."/>
            <person name="Ryu T."/>
            <person name="Ravasi T."/>
            <person name="Bayer T."/>
            <person name="Micklem G."/>
            <person name="Kim H."/>
            <person name="Bhak J."/>
            <person name="Lajeunesse T.C."/>
            <person name="Voolstra C.R."/>
        </authorList>
    </citation>
    <scope>NUCLEOTIDE SEQUENCE [LARGE SCALE GENOMIC DNA]</scope>
    <source>
        <strain evidence="2 3">CCMP2467</strain>
    </source>
</reference>
<protein>
    <submittedName>
        <fullName evidence="2">Uncharacterized protein</fullName>
    </submittedName>
</protein>
<proteinExistence type="predicted"/>
<feature type="region of interest" description="Disordered" evidence="1">
    <location>
        <begin position="1"/>
        <end position="47"/>
    </location>
</feature>
<feature type="compositionally biased region" description="Basic and acidic residues" evidence="1">
    <location>
        <begin position="38"/>
        <end position="47"/>
    </location>
</feature>
<feature type="compositionally biased region" description="Acidic residues" evidence="1">
    <location>
        <begin position="24"/>
        <end position="37"/>
    </location>
</feature>
<evidence type="ECO:0000256" key="1">
    <source>
        <dbReference type="SAM" id="MobiDB-lite"/>
    </source>
</evidence>